<evidence type="ECO:0000313" key="3">
    <source>
        <dbReference type="Proteomes" id="UP001219525"/>
    </source>
</evidence>
<evidence type="ECO:0000313" key="2">
    <source>
        <dbReference type="EMBL" id="KAJ7219054.1"/>
    </source>
</evidence>
<feature type="compositionally biased region" description="Polar residues" evidence="1">
    <location>
        <begin position="233"/>
        <end position="249"/>
    </location>
</feature>
<feature type="region of interest" description="Disordered" evidence="1">
    <location>
        <begin position="231"/>
        <end position="285"/>
    </location>
</feature>
<dbReference type="AlphaFoldDB" id="A0AAD6YI72"/>
<feature type="compositionally biased region" description="Polar residues" evidence="1">
    <location>
        <begin position="15"/>
        <end position="25"/>
    </location>
</feature>
<feature type="compositionally biased region" description="Polar residues" evidence="1">
    <location>
        <begin position="33"/>
        <end position="63"/>
    </location>
</feature>
<organism evidence="2 3">
    <name type="scientific">Mycena pura</name>
    <dbReference type="NCBI Taxonomy" id="153505"/>
    <lineage>
        <taxon>Eukaryota</taxon>
        <taxon>Fungi</taxon>
        <taxon>Dikarya</taxon>
        <taxon>Basidiomycota</taxon>
        <taxon>Agaricomycotina</taxon>
        <taxon>Agaricomycetes</taxon>
        <taxon>Agaricomycetidae</taxon>
        <taxon>Agaricales</taxon>
        <taxon>Marasmiineae</taxon>
        <taxon>Mycenaceae</taxon>
        <taxon>Mycena</taxon>
    </lineage>
</organism>
<comment type="caution">
    <text evidence="2">The sequence shown here is derived from an EMBL/GenBank/DDBJ whole genome shotgun (WGS) entry which is preliminary data.</text>
</comment>
<proteinExistence type="predicted"/>
<dbReference type="EMBL" id="JARJCW010000011">
    <property type="protein sequence ID" value="KAJ7219054.1"/>
    <property type="molecule type" value="Genomic_DNA"/>
</dbReference>
<evidence type="ECO:0000256" key="1">
    <source>
        <dbReference type="SAM" id="MobiDB-lite"/>
    </source>
</evidence>
<dbReference type="Proteomes" id="UP001219525">
    <property type="component" value="Unassembled WGS sequence"/>
</dbReference>
<reference evidence="2" key="1">
    <citation type="submission" date="2023-03" db="EMBL/GenBank/DDBJ databases">
        <title>Massive genome expansion in bonnet fungi (Mycena s.s.) driven by repeated elements and novel gene families across ecological guilds.</title>
        <authorList>
            <consortium name="Lawrence Berkeley National Laboratory"/>
            <person name="Harder C.B."/>
            <person name="Miyauchi S."/>
            <person name="Viragh M."/>
            <person name="Kuo A."/>
            <person name="Thoen E."/>
            <person name="Andreopoulos B."/>
            <person name="Lu D."/>
            <person name="Skrede I."/>
            <person name="Drula E."/>
            <person name="Henrissat B."/>
            <person name="Morin E."/>
            <person name="Kohler A."/>
            <person name="Barry K."/>
            <person name="LaButti K."/>
            <person name="Morin E."/>
            <person name="Salamov A."/>
            <person name="Lipzen A."/>
            <person name="Mereny Z."/>
            <person name="Hegedus B."/>
            <person name="Baldrian P."/>
            <person name="Stursova M."/>
            <person name="Weitz H."/>
            <person name="Taylor A."/>
            <person name="Grigoriev I.V."/>
            <person name="Nagy L.G."/>
            <person name="Martin F."/>
            <person name="Kauserud H."/>
        </authorList>
    </citation>
    <scope>NUCLEOTIDE SEQUENCE</scope>
    <source>
        <strain evidence="2">9144</strain>
    </source>
</reference>
<accession>A0AAD6YI72</accession>
<sequence length="285" mass="30413">MASPMEPGSPKATPSLRSPTPSHSNLPLDEANNIVSTQPQYPQTSAAEAYSVTPSRSPTNSDFDSLIQGALSSLTPAQIQQLMNSISMTSYPDFPASGPEQDTALMSYQPPLDFSQLTSLPLISSPSPPSTNLMEEADKSWTDMEEIEQDVDTVDTKINNLCQQFHIPNDASSASLGSIGLGDGPPSIPNPSDNDLFHSFLNGLGDESTIIDADNTTSTAFLDEIPTAPASDGTLSPFSILQEQSTPITPKQAKKRKSTAKDPASTDDADTELSLGTRAKRRKDR</sequence>
<protein>
    <submittedName>
        <fullName evidence="2">Uncharacterized protein</fullName>
    </submittedName>
</protein>
<gene>
    <name evidence="2" type="ORF">GGX14DRAFT_589671</name>
</gene>
<feature type="region of interest" description="Disordered" evidence="1">
    <location>
        <begin position="1"/>
        <end position="64"/>
    </location>
</feature>
<name>A0AAD6YI72_9AGAR</name>
<keyword evidence="3" id="KW-1185">Reference proteome</keyword>